<evidence type="ECO:0000313" key="4">
    <source>
        <dbReference type="Proteomes" id="UP000784880"/>
    </source>
</evidence>
<accession>A0ABS6JD27</accession>
<evidence type="ECO:0000259" key="1">
    <source>
        <dbReference type="Pfam" id="PF13280"/>
    </source>
</evidence>
<reference evidence="3 4" key="1">
    <citation type="submission" date="2021-06" db="EMBL/GenBank/DDBJ databases">
        <title>Bacillus sp. RD4P76, an endophyte from a halophyte.</title>
        <authorList>
            <person name="Sun J.-Q."/>
        </authorList>
    </citation>
    <scope>NUCLEOTIDE SEQUENCE [LARGE SCALE GENOMIC DNA]</scope>
    <source>
        <strain evidence="3 4">CGMCC 1.15917</strain>
    </source>
</reference>
<proteinExistence type="predicted"/>
<dbReference type="PANTHER" id="PTHR34580:SF1">
    <property type="entry name" value="PROTEIN PAFC"/>
    <property type="match status" value="1"/>
</dbReference>
<comment type="caution">
    <text evidence="3">The sequence shown here is derived from an EMBL/GenBank/DDBJ whole genome shotgun (WGS) entry which is preliminary data.</text>
</comment>
<dbReference type="Proteomes" id="UP000784880">
    <property type="component" value="Unassembled WGS sequence"/>
</dbReference>
<feature type="domain" description="WCX" evidence="2">
    <location>
        <begin position="257"/>
        <end position="329"/>
    </location>
</feature>
<dbReference type="InterPro" id="IPR051534">
    <property type="entry name" value="CBASS_pafABC_assoc_protein"/>
</dbReference>
<gene>
    <name evidence="3" type="ORF">KS419_07470</name>
</gene>
<protein>
    <submittedName>
        <fullName evidence="3">WYL domain-containing protein</fullName>
    </submittedName>
</protein>
<feature type="domain" description="WYL" evidence="1">
    <location>
        <begin position="151"/>
        <end position="220"/>
    </location>
</feature>
<dbReference type="InterPro" id="IPR057727">
    <property type="entry name" value="WCX_dom"/>
</dbReference>
<dbReference type="EMBL" id="JAHQCS010000077">
    <property type="protein sequence ID" value="MBU9711571.1"/>
    <property type="molecule type" value="Genomic_DNA"/>
</dbReference>
<evidence type="ECO:0000313" key="3">
    <source>
        <dbReference type="EMBL" id="MBU9711571.1"/>
    </source>
</evidence>
<dbReference type="Pfam" id="PF13280">
    <property type="entry name" value="WYL"/>
    <property type="match status" value="1"/>
</dbReference>
<organism evidence="3 4">
    <name type="scientific">Evansella tamaricis</name>
    <dbReference type="NCBI Taxonomy" id="2069301"/>
    <lineage>
        <taxon>Bacteria</taxon>
        <taxon>Bacillati</taxon>
        <taxon>Bacillota</taxon>
        <taxon>Bacilli</taxon>
        <taxon>Bacillales</taxon>
        <taxon>Bacillaceae</taxon>
        <taxon>Evansella</taxon>
    </lineage>
</organism>
<dbReference type="InterPro" id="IPR026881">
    <property type="entry name" value="WYL_dom"/>
</dbReference>
<dbReference type="PROSITE" id="PS52050">
    <property type="entry name" value="WYL"/>
    <property type="match status" value="1"/>
</dbReference>
<dbReference type="PANTHER" id="PTHR34580">
    <property type="match status" value="1"/>
</dbReference>
<sequence length="334" mass="39247">MKKRSSALSNRKRLLLLMEILKKYTDSDHQLTIQEIVELFEEDYELEVNPVGIRNDLKDLEAIDSFSVIPDQEANGLPIYYSYQNRPFEFHELRLMIDAISSAKFITKSDTEKIIGSLKKLTSTYLAEQLENRILLAEHSKSENNNVKYIISDLHDAISNQTVVEFRYGRYNMNKQFALSNNGNVYRVKPYALVWNHDYYYLIGEYIPKKQIRHYRVDRIYKGIIKTDETFLADVNFDITGYTDKLFHMYSGEETAIEMEFAADLVNVVIDRFGRKADIRPIDHSRFKLFTRGIISEGLVRWILTWGSDAKVLYPPKLVEMIKVEVEKMHHKYQ</sequence>
<dbReference type="RefSeq" id="WP_217065522.1">
    <property type="nucleotide sequence ID" value="NZ_JAHQCS010000077.1"/>
</dbReference>
<name>A0ABS6JD27_9BACI</name>
<dbReference type="Pfam" id="PF25583">
    <property type="entry name" value="WCX"/>
    <property type="match status" value="1"/>
</dbReference>
<evidence type="ECO:0000259" key="2">
    <source>
        <dbReference type="Pfam" id="PF25583"/>
    </source>
</evidence>
<keyword evidence="4" id="KW-1185">Reference proteome</keyword>